<reference evidence="1 2" key="1">
    <citation type="submission" date="2018-01" db="EMBL/GenBank/DDBJ databases">
        <title>Whole genome analyses suggest that Burkholderia sensu lato contains two further novel genera in the rhizoxinica-symbiotica group Mycetohabitans gen. nov., and Trinickia gen. nov.: implications for the evolution of diazotrophy and nodulation in the Burkholderiaceae.</title>
        <authorList>
            <person name="Estrada-de los Santos P."/>
            <person name="Palmer M."/>
            <person name="Chavez-Ramirez B."/>
            <person name="Beukes C."/>
            <person name="Steenkamp E.T."/>
            <person name="Hirsch A.M."/>
            <person name="Manyaka P."/>
            <person name="Maluk M."/>
            <person name="Lafos M."/>
            <person name="Crook M."/>
            <person name="Gross E."/>
            <person name="Simon M.F."/>
            <person name="Bueno dos Reis Junior F."/>
            <person name="Poole P.S."/>
            <person name="Venter S.N."/>
            <person name="James E.K."/>
        </authorList>
    </citation>
    <scope>NUCLEOTIDE SEQUENCE [LARGE SCALE GENOMIC DNA]</scope>
    <source>
        <strain evidence="1 2">WSM 3937</strain>
    </source>
</reference>
<accession>A0ABX4VBW7</accession>
<proteinExistence type="predicted"/>
<dbReference type="EMBL" id="PNXY01000002">
    <property type="protein sequence ID" value="PMS33660.1"/>
    <property type="molecule type" value="Genomic_DNA"/>
</dbReference>
<name>A0ABX4VBW7_9BURK</name>
<evidence type="ECO:0000313" key="2">
    <source>
        <dbReference type="Proteomes" id="UP000235659"/>
    </source>
</evidence>
<gene>
    <name evidence="1" type="ORF">C0Z16_03590</name>
</gene>
<protein>
    <submittedName>
        <fullName evidence="1">Uncharacterized protein</fullName>
    </submittedName>
</protein>
<keyword evidence="2" id="KW-1185">Reference proteome</keyword>
<sequence>MQKRLPNELEKQLKSFFSWARFDSTRQPMSPTPCPNLLQRFWNAFPRLRMTFDTGRTPFLMQAMRRG</sequence>
<evidence type="ECO:0000313" key="1">
    <source>
        <dbReference type="EMBL" id="PMS33660.1"/>
    </source>
</evidence>
<organism evidence="1 2">
    <name type="scientific">Paraburkholderia rhynchosiae</name>
    <dbReference type="NCBI Taxonomy" id="487049"/>
    <lineage>
        <taxon>Bacteria</taxon>
        <taxon>Pseudomonadati</taxon>
        <taxon>Pseudomonadota</taxon>
        <taxon>Betaproteobacteria</taxon>
        <taxon>Burkholderiales</taxon>
        <taxon>Burkholderiaceae</taxon>
        <taxon>Paraburkholderia</taxon>
    </lineage>
</organism>
<dbReference type="Proteomes" id="UP000235659">
    <property type="component" value="Unassembled WGS sequence"/>
</dbReference>
<comment type="caution">
    <text evidence="1">The sequence shown here is derived from an EMBL/GenBank/DDBJ whole genome shotgun (WGS) entry which is preliminary data.</text>
</comment>